<evidence type="ECO:0000256" key="1">
    <source>
        <dbReference type="SAM" id="Coils"/>
    </source>
</evidence>
<evidence type="ECO:0000313" key="4">
    <source>
        <dbReference type="Proteomes" id="UP000274429"/>
    </source>
</evidence>
<feature type="coiled-coil region" evidence="1">
    <location>
        <begin position="57"/>
        <end position="91"/>
    </location>
</feature>
<reference evidence="3 4" key="2">
    <citation type="submission" date="2018-11" db="EMBL/GenBank/DDBJ databases">
        <authorList>
            <consortium name="Pathogen Informatics"/>
        </authorList>
    </citation>
    <scope>NUCLEOTIDE SEQUENCE [LARGE SCALE GENOMIC DNA]</scope>
</reference>
<reference evidence="5" key="1">
    <citation type="submission" date="2017-02" db="UniProtKB">
        <authorList>
            <consortium name="WormBaseParasite"/>
        </authorList>
    </citation>
    <scope>IDENTIFICATION</scope>
</reference>
<sequence length="128" mass="13323">MRTNETERRMSHRNASSNGVASQTDGVRNRADVAAPGATPAADERLAVMAAIAKEVAEQSEAYSTELEMELHRLNAENQALRELLAIETANSIPPSSAGAGAGTANCNTAISSTALRESNGSAASKPR</sequence>
<accession>A0A0R3WY98</accession>
<dbReference type="WBParaSite" id="TTAC_0000573801-mRNA-1">
    <property type="protein sequence ID" value="TTAC_0000573801-mRNA-1"/>
    <property type="gene ID" value="TTAC_0000573801"/>
</dbReference>
<proteinExistence type="predicted"/>
<keyword evidence="1" id="KW-0175">Coiled coil</keyword>
<dbReference type="Proteomes" id="UP000274429">
    <property type="component" value="Unassembled WGS sequence"/>
</dbReference>
<protein>
    <submittedName>
        <fullName evidence="3 5">Uncharacterized protein</fullName>
    </submittedName>
</protein>
<evidence type="ECO:0000313" key="3">
    <source>
        <dbReference type="EMBL" id="VDM27528.1"/>
    </source>
</evidence>
<gene>
    <name evidence="3" type="ORF">TTAC_LOCUS5723</name>
</gene>
<evidence type="ECO:0000313" key="5">
    <source>
        <dbReference type="WBParaSite" id="TTAC_0000573801-mRNA-1"/>
    </source>
</evidence>
<keyword evidence="4" id="KW-1185">Reference proteome</keyword>
<feature type="compositionally biased region" description="Polar residues" evidence="2">
    <location>
        <begin position="13"/>
        <end position="26"/>
    </location>
</feature>
<dbReference type="AlphaFoldDB" id="A0A0R3WY98"/>
<dbReference type="EMBL" id="UYWX01008745">
    <property type="protein sequence ID" value="VDM27528.1"/>
    <property type="molecule type" value="Genomic_DNA"/>
</dbReference>
<feature type="compositionally biased region" description="Low complexity" evidence="2">
    <location>
        <begin position="32"/>
        <end position="41"/>
    </location>
</feature>
<dbReference type="OrthoDB" id="21214at2759"/>
<name>A0A0R3WY98_HYDTA</name>
<evidence type="ECO:0000256" key="2">
    <source>
        <dbReference type="SAM" id="MobiDB-lite"/>
    </source>
</evidence>
<dbReference type="STRING" id="6205.A0A0R3WY98"/>
<organism evidence="5">
    <name type="scientific">Hydatigena taeniaeformis</name>
    <name type="common">Feline tapeworm</name>
    <name type="synonym">Taenia taeniaeformis</name>
    <dbReference type="NCBI Taxonomy" id="6205"/>
    <lineage>
        <taxon>Eukaryota</taxon>
        <taxon>Metazoa</taxon>
        <taxon>Spiralia</taxon>
        <taxon>Lophotrochozoa</taxon>
        <taxon>Platyhelminthes</taxon>
        <taxon>Cestoda</taxon>
        <taxon>Eucestoda</taxon>
        <taxon>Cyclophyllidea</taxon>
        <taxon>Taeniidae</taxon>
        <taxon>Hydatigera</taxon>
    </lineage>
</organism>
<feature type="region of interest" description="Disordered" evidence="2">
    <location>
        <begin position="1"/>
        <end position="42"/>
    </location>
</feature>